<keyword evidence="3" id="KW-0716">Sensory transduction</keyword>
<dbReference type="GO" id="GO:0000981">
    <property type="term" value="F:DNA-binding transcription factor activity, RNA polymerase II-specific"/>
    <property type="evidence" value="ECO:0007669"/>
    <property type="project" value="InterPro"/>
</dbReference>
<evidence type="ECO:0000259" key="12">
    <source>
        <dbReference type="PROSITE" id="PS50071"/>
    </source>
</evidence>
<keyword evidence="2" id="KW-0217">Developmental protein</keyword>
<dbReference type="SUPFAM" id="SSF46689">
    <property type="entry name" value="Homeodomain-like"/>
    <property type="match status" value="1"/>
</dbReference>
<dbReference type="PROSITE" id="PS50071">
    <property type="entry name" value="HOMEOBOX_2"/>
    <property type="match status" value="1"/>
</dbReference>
<evidence type="ECO:0000313" key="13">
    <source>
        <dbReference type="EMBL" id="KAG5673713.1"/>
    </source>
</evidence>
<dbReference type="InterPro" id="IPR001356">
    <property type="entry name" value="HD"/>
</dbReference>
<dbReference type="SMART" id="SM00389">
    <property type="entry name" value="HOX"/>
    <property type="match status" value="1"/>
</dbReference>
<keyword evidence="5 10" id="KW-0371">Homeobox</keyword>
<dbReference type="PRINTS" id="PR00024">
    <property type="entry name" value="HOMEOBOX"/>
</dbReference>
<dbReference type="Pfam" id="PF00046">
    <property type="entry name" value="Homeodomain"/>
    <property type="match status" value="1"/>
</dbReference>
<dbReference type="FunFam" id="1.10.10.60:FF:000417">
    <property type="entry name" value="Even-skipped homeobox 1"/>
    <property type="match status" value="1"/>
</dbReference>
<organism evidence="13 14">
    <name type="scientific">Polypedilum vanderplanki</name>
    <name type="common">Sleeping chironomid midge</name>
    <dbReference type="NCBI Taxonomy" id="319348"/>
    <lineage>
        <taxon>Eukaryota</taxon>
        <taxon>Metazoa</taxon>
        <taxon>Ecdysozoa</taxon>
        <taxon>Arthropoda</taxon>
        <taxon>Hexapoda</taxon>
        <taxon>Insecta</taxon>
        <taxon>Pterygota</taxon>
        <taxon>Neoptera</taxon>
        <taxon>Endopterygota</taxon>
        <taxon>Diptera</taxon>
        <taxon>Nematocera</taxon>
        <taxon>Chironomoidea</taxon>
        <taxon>Chironomidae</taxon>
        <taxon>Chironominae</taxon>
        <taxon>Polypedilum</taxon>
        <taxon>Polypedilum</taxon>
    </lineage>
</organism>
<dbReference type="PANTHER" id="PTHR24333">
    <property type="entry name" value="HOMEO BOX HB9 LIKE A-RELATED"/>
    <property type="match status" value="1"/>
</dbReference>
<keyword evidence="6 10" id="KW-0539">Nucleus</keyword>
<dbReference type="PROSITE" id="PS00027">
    <property type="entry name" value="HOMEOBOX_1"/>
    <property type="match status" value="1"/>
</dbReference>
<dbReference type="Gene3D" id="1.10.10.60">
    <property type="entry name" value="Homeodomain-like"/>
    <property type="match status" value="1"/>
</dbReference>
<feature type="domain" description="Homeobox" evidence="12">
    <location>
        <begin position="136"/>
        <end position="196"/>
    </location>
</feature>
<keyword evidence="4 10" id="KW-0238">DNA-binding</keyword>
<evidence type="ECO:0000256" key="10">
    <source>
        <dbReference type="PROSITE-ProRule" id="PRU00108"/>
    </source>
</evidence>
<keyword evidence="7" id="KW-0844">Vision</keyword>
<evidence type="ECO:0000256" key="3">
    <source>
        <dbReference type="ARBA" id="ARBA00022606"/>
    </source>
</evidence>
<protein>
    <recommendedName>
        <fullName evidence="9">Homeobox protein rough</fullName>
    </recommendedName>
</protein>
<comment type="function">
    <text evidence="8">Required to establish the unique cell identity of photoreceptors R2 and R5 and consequently for ommatidial assembly in the developing eye imaginal disk. Repression of expression in R8 photoreceptor by senseless (sens) is an essential mechanism of R8 cell fate determination.</text>
</comment>
<evidence type="ECO:0000256" key="2">
    <source>
        <dbReference type="ARBA" id="ARBA00022473"/>
    </source>
</evidence>
<dbReference type="EMBL" id="JADBJN010000003">
    <property type="protein sequence ID" value="KAG5673713.1"/>
    <property type="molecule type" value="Genomic_DNA"/>
</dbReference>
<dbReference type="Proteomes" id="UP001107558">
    <property type="component" value="Chromosome 3"/>
</dbReference>
<evidence type="ECO:0000256" key="4">
    <source>
        <dbReference type="ARBA" id="ARBA00023125"/>
    </source>
</evidence>
<dbReference type="OrthoDB" id="6159439at2759"/>
<dbReference type="GO" id="GO:0005634">
    <property type="term" value="C:nucleus"/>
    <property type="evidence" value="ECO:0007669"/>
    <property type="project" value="UniProtKB-SubCell"/>
</dbReference>
<comment type="caution">
    <text evidence="13">The sequence shown here is derived from an EMBL/GenBank/DDBJ whole genome shotgun (WGS) entry which is preliminary data.</text>
</comment>
<evidence type="ECO:0000256" key="6">
    <source>
        <dbReference type="ARBA" id="ARBA00023242"/>
    </source>
</evidence>
<dbReference type="GO" id="GO:0048663">
    <property type="term" value="P:neuron fate commitment"/>
    <property type="evidence" value="ECO:0007669"/>
    <property type="project" value="UniProtKB-ARBA"/>
</dbReference>
<evidence type="ECO:0000256" key="5">
    <source>
        <dbReference type="ARBA" id="ARBA00023155"/>
    </source>
</evidence>
<proteinExistence type="predicted"/>
<evidence type="ECO:0000256" key="11">
    <source>
        <dbReference type="RuleBase" id="RU000682"/>
    </source>
</evidence>
<dbReference type="GO" id="GO:0007601">
    <property type="term" value="P:visual perception"/>
    <property type="evidence" value="ECO:0007669"/>
    <property type="project" value="UniProtKB-KW"/>
</dbReference>
<feature type="DNA-binding region" description="Homeobox" evidence="10">
    <location>
        <begin position="138"/>
        <end position="197"/>
    </location>
</feature>
<evidence type="ECO:0000256" key="8">
    <source>
        <dbReference type="ARBA" id="ARBA00056641"/>
    </source>
</evidence>
<name>A0A9J6BUY3_POLVA</name>
<dbReference type="CDD" id="cd00086">
    <property type="entry name" value="homeodomain"/>
    <property type="match status" value="1"/>
</dbReference>
<dbReference type="AlphaFoldDB" id="A0A9J6BUY3"/>
<keyword evidence="14" id="KW-1185">Reference proteome</keyword>
<reference evidence="13" key="1">
    <citation type="submission" date="2021-03" db="EMBL/GenBank/DDBJ databases">
        <title>Chromosome level genome of the anhydrobiotic midge Polypedilum vanderplanki.</title>
        <authorList>
            <person name="Yoshida Y."/>
            <person name="Kikawada T."/>
            <person name="Gusev O."/>
        </authorList>
    </citation>
    <scope>NUCLEOTIDE SEQUENCE</scope>
    <source>
        <strain evidence="13">NIAS01</strain>
        <tissue evidence="13">Whole body or cell culture</tissue>
    </source>
</reference>
<evidence type="ECO:0000256" key="1">
    <source>
        <dbReference type="ARBA" id="ARBA00004123"/>
    </source>
</evidence>
<gene>
    <name evidence="13" type="ORF">PVAND_003734</name>
</gene>
<evidence type="ECO:0000256" key="7">
    <source>
        <dbReference type="ARBA" id="ARBA00023305"/>
    </source>
</evidence>
<dbReference type="InterPro" id="IPR009057">
    <property type="entry name" value="Homeodomain-like_sf"/>
</dbReference>
<dbReference type="InterPro" id="IPR017970">
    <property type="entry name" value="Homeobox_CS"/>
</dbReference>
<dbReference type="InterPro" id="IPR050848">
    <property type="entry name" value="Homeobox_TF"/>
</dbReference>
<sequence length="206" mass="23942">MSYGDKNFIKIDEDLCGKKSETNEKVHNRTPHTSFFKKLYGNLENDNKKEFSEKNNVQDFCCNQAISSASDVSGGSGNSSSDIIQRGANYGAVTSQFISTSIIPSYLRTLGLPVNFSTDPHNHFAAFIARRRRKEGKQRRQRTTFNNDQTLRLELEFDKNEYISRGRRFELAELLQLTETQIKIWFQNRRAKQKRLEKAQIDQQYR</sequence>
<dbReference type="PANTHER" id="PTHR24333:SF8">
    <property type="entry name" value="HOMEOBOX PROTEIN CEH-62"/>
    <property type="match status" value="1"/>
</dbReference>
<dbReference type="InterPro" id="IPR020479">
    <property type="entry name" value="HD_metazoa"/>
</dbReference>
<comment type="subcellular location">
    <subcellularLocation>
        <location evidence="1 10 11">Nucleus</location>
    </subcellularLocation>
</comment>
<accession>A0A9J6BUY3</accession>
<evidence type="ECO:0000313" key="14">
    <source>
        <dbReference type="Proteomes" id="UP001107558"/>
    </source>
</evidence>
<dbReference type="GO" id="GO:0003677">
    <property type="term" value="F:DNA binding"/>
    <property type="evidence" value="ECO:0007669"/>
    <property type="project" value="UniProtKB-UniRule"/>
</dbReference>
<evidence type="ECO:0000256" key="9">
    <source>
        <dbReference type="ARBA" id="ARBA00068739"/>
    </source>
</evidence>